<evidence type="ECO:0000313" key="2">
    <source>
        <dbReference type="EMBL" id="AFU69759.1"/>
    </source>
</evidence>
<protein>
    <submittedName>
        <fullName evidence="2">Secreted lipoprotein</fullName>
    </submittedName>
</protein>
<sequence length="186" mass="21177">MKLLSLFGSLLLVLLVSCDGSTSKTLISKNQLGQLTPKTEIKDLKTILETDSIADFDIETRFGKTEEIEIFDSKGKVSLIVEPKFKNDTLLTIDEIQILDSRYKTEEGLGIDSNFKAIYKNYKIDNIQNSINSVILNINEIGAYIVIDKKHLPSELRFDSEIKIEANQIPDEAPIKYFWLKFKNLD</sequence>
<dbReference type="HOGENOM" id="CLU_123223_0_0_10"/>
<dbReference type="EMBL" id="CP003879">
    <property type="protein sequence ID" value="AFU69759.1"/>
    <property type="molecule type" value="Genomic_DNA"/>
</dbReference>
<dbReference type="eggNOG" id="COG0668">
    <property type="taxonomic scope" value="Bacteria"/>
</dbReference>
<evidence type="ECO:0000313" key="3">
    <source>
        <dbReference type="Proteomes" id="UP000008514"/>
    </source>
</evidence>
<dbReference type="KEGG" id="ptq:P700755_003089"/>
<keyword evidence="1" id="KW-0732">Signal</keyword>
<dbReference type="PROSITE" id="PS51257">
    <property type="entry name" value="PROKAR_LIPOPROTEIN"/>
    <property type="match status" value="1"/>
</dbReference>
<dbReference type="Proteomes" id="UP000008514">
    <property type="component" value="Chromosome"/>
</dbReference>
<proteinExistence type="predicted"/>
<reference evidence="2" key="2">
    <citation type="submission" date="2012-09" db="EMBL/GenBank/DDBJ databases">
        <title>The complete sequence of Psychroflexus torquis an extreme psychrophile from sea-ice that is stimulated by light.</title>
        <authorList>
            <person name="Feng S."/>
            <person name="Powell S.M."/>
            <person name="Bowman J.P."/>
        </authorList>
    </citation>
    <scope>NUCLEOTIDE SEQUENCE [LARGE SCALE GENOMIC DNA]</scope>
    <source>
        <strain evidence="2">ATCC 700755</strain>
    </source>
</reference>
<feature type="chain" id="PRO_5003877761" evidence="1">
    <location>
        <begin position="19"/>
        <end position="186"/>
    </location>
</feature>
<accession>K4IHC2</accession>
<dbReference type="OrthoDB" id="1436858at2"/>
<organism evidence="2 3">
    <name type="scientific">Psychroflexus torquis (strain ATCC 700755 / CIP 106069 / ACAM 623)</name>
    <dbReference type="NCBI Taxonomy" id="313595"/>
    <lineage>
        <taxon>Bacteria</taxon>
        <taxon>Pseudomonadati</taxon>
        <taxon>Bacteroidota</taxon>
        <taxon>Flavobacteriia</taxon>
        <taxon>Flavobacteriales</taxon>
        <taxon>Flavobacteriaceae</taxon>
        <taxon>Psychroflexus</taxon>
    </lineage>
</organism>
<dbReference type="STRING" id="313595.P700755_003089"/>
<dbReference type="RefSeq" id="WP_015025310.1">
    <property type="nucleotide sequence ID" value="NC_018721.1"/>
</dbReference>
<gene>
    <name evidence="2" type="ordered locus">P700755_003089</name>
</gene>
<name>K4IHC2_PSYTT</name>
<evidence type="ECO:0000256" key="1">
    <source>
        <dbReference type="SAM" id="SignalP"/>
    </source>
</evidence>
<keyword evidence="3" id="KW-1185">Reference proteome</keyword>
<feature type="signal peptide" evidence="1">
    <location>
        <begin position="1"/>
        <end position="18"/>
    </location>
</feature>
<keyword evidence="2" id="KW-0449">Lipoprotein</keyword>
<reference evidence="2" key="1">
    <citation type="submission" date="2006-03" db="EMBL/GenBank/DDBJ databases">
        <authorList>
            <person name="Bowman J."/>
            <person name="Ferriera S."/>
            <person name="Johnson J."/>
            <person name="Kravitz S."/>
            <person name="Halpern A."/>
            <person name="Remington K."/>
            <person name="Beeson K."/>
            <person name="Tran B."/>
            <person name="Rogers Y.-H."/>
            <person name="Friedman R."/>
            <person name="Venter J.C."/>
        </authorList>
    </citation>
    <scope>NUCLEOTIDE SEQUENCE [LARGE SCALE GENOMIC DNA]</scope>
    <source>
        <strain evidence="2">ATCC 700755</strain>
    </source>
</reference>
<dbReference type="AlphaFoldDB" id="K4IHC2"/>